<dbReference type="GeneID" id="77848937"/>
<dbReference type="Proteomes" id="UP000006044">
    <property type="component" value="Unassembled WGS sequence"/>
</dbReference>
<dbReference type="GO" id="GO:0016757">
    <property type="term" value="F:glycosyltransferase activity"/>
    <property type="evidence" value="ECO:0007669"/>
    <property type="project" value="InterPro"/>
</dbReference>
<dbReference type="PANTHER" id="PTHR46401">
    <property type="entry name" value="GLYCOSYLTRANSFERASE WBBK-RELATED"/>
    <property type="match status" value="1"/>
</dbReference>
<protein>
    <recommendedName>
        <fullName evidence="6">Glycosyl transferase family 1 domain-containing protein</fullName>
    </recommendedName>
</protein>
<dbReference type="HOGENOM" id="CLU_009583_27_0_10"/>
<comment type="caution">
    <text evidence="4">The sequence shown here is derived from an EMBL/GenBank/DDBJ whole genome shotgun (WGS) entry which is preliminary data.</text>
</comment>
<organism evidence="4 5">
    <name type="scientific">Barnesiella intestinihominis YIT 11860</name>
    <dbReference type="NCBI Taxonomy" id="742726"/>
    <lineage>
        <taxon>Bacteria</taxon>
        <taxon>Pseudomonadati</taxon>
        <taxon>Bacteroidota</taxon>
        <taxon>Bacteroidia</taxon>
        <taxon>Bacteroidales</taxon>
        <taxon>Barnesiellaceae</taxon>
        <taxon>Barnesiella</taxon>
    </lineage>
</organism>
<dbReference type="AlphaFoldDB" id="K0WZX3"/>
<evidence type="ECO:0000313" key="4">
    <source>
        <dbReference type="EMBL" id="EJZ63851.1"/>
    </source>
</evidence>
<name>K0WZX3_9BACT</name>
<evidence type="ECO:0008006" key="6">
    <source>
        <dbReference type="Google" id="ProtNLM"/>
    </source>
</evidence>
<evidence type="ECO:0000259" key="2">
    <source>
        <dbReference type="Pfam" id="PF00534"/>
    </source>
</evidence>
<evidence type="ECO:0000313" key="5">
    <source>
        <dbReference type="Proteomes" id="UP000006044"/>
    </source>
</evidence>
<dbReference type="PANTHER" id="PTHR46401:SF2">
    <property type="entry name" value="GLYCOSYLTRANSFERASE WBBK-RELATED"/>
    <property type="match status" value="1"/>
</dbReference>
<dbReference type="eggNOG" id="COG0438">
    <property type="taxonomic scope" value="Bacteria"/>
</dbReference>
<evidence type="ECO:0000259" key="3">
    <source>
        <dbReference type="Pfam" id="PF13439"/>
    </source>
</evidence>
<sequence>MKRLLIDINSIIPYYTVGFVTGIGRSTLELLKALSKVEDIPFEIVLFSQNTRGVKAKKDFSFKYLHFYMPYRKFFKKISSILQLKRWFCRYDLIHMPNNTDLEENERKVIYTIHDLIVCRYPEMWGVENDLSFFVKLKFSLRNCKAIVTCSESSKRDIIDFSGVPEDKVISIPWGIDREKFRSVKKSDFIKRVGISSLYYFSASCNHPRKNLSLILQAYRDYYEKGGVGQLVLLNPNKAEMIGFEDLMRSKRIIVCRCISDEELVELYSHAQCSIIVSEYEGFGFPVLESLACHTMVLSAANSSLVEAGGNVVDYVESLSVEAISRKMLKYDKKEKYETIDIKKIESHLNNFTWEKCAERYINFYRKQLSI</sequence>
<dbReference type="OrthoDB" id="9801609at2"/>
<dbReference type="CDD" id="cd03809">
    <property type="entry name" value="GT4_MtfB-like"/>
    <property type="match status" value="1"/>
</dbReference>
<dbReference type="STRING" id="742726.HMPREF9448_01690"/>
<dbReference type="EMBL" id="ADLE01000011">
    <property type="protein sequence ID" value="EJZ63851.1"/>
    <property type="molecule type" value="Genomic_DNA"/>
</dbReference>
<evidence type="ECO:0000256" key="1">
    <source>
        <dbReference type="ARBA" id="ARBA00022679"/>
    </source>
</evidence>
<dbReference type="GO" id="GO:0009103">
    <property type="term" value="P:lipopolysaccharide biosynthetic process"/>
    <property type="evidence" value="ECO:0007669"/>
    <property type="project" value="TreeGrafter"/>
</dbReference>
<dbReference type="Pfam" id="PF13439">
    <property type="entry name" value="Glyco_transf_4"/>
    <property type="match status" value="1"/>
</dbReference>
<feature type="domain" description="Glycosyltransferase subfamily 4-like N-terminal" evidence="3">
    <location>
        <begin position="21"/>
        <end position="179"/>
    </location>
</feature>
<keyword evidence="1" id="KW-0808">Transferase</keyword>
<dbReference type="Gene3D" id="3.40.50.2000">
    <property type="entry name" value="Glycogen Phosphorylase B"/>
    <property type="match status" value="2"/>
</dbReference>
<gene>
    <name evidence="4" type="ORF">HMPREF9448_01690</name>
</gene>
<accession>K0WZX3</accession>
<dbReference type="InterPro" id="IPR001296">
    <property type="entry name" value="Glyco_trans_1"/>
</dbReference>
<dbReference type="RefSeq" id="WP_008862149.1">
    <property type="nucleotide sequence ID" value="NZ_CAXSNY010000006.1"/>
</dbReference>
<keyword evidence="5" id="KW-1185">Reference proteome</keyword>
<dbReference type="Pfam" id="PF00534">
    <property type="entry name" value="Glycos_transf_1"/>
    <property type="match status" value="1"/>
</dbReference>
<proteinExistence type="predicted"/>
<dbReference type="SUPFAM" id="SSF53756">
    <property type="entry name" value="UDP-Glycosyltransferase/glycogen phosphorylase"/>
    <property type="match status" value="1"/>
</dbReference>
<reference evidence="4 5" key="1">
    <citation type="submission" date="2012-08" db="EMBL/GenBank/DDBJ databases">
        <title>The Genome Sequence of Barnesiella intestinihominis YIT 11860.</title>
        <authorList>
            <consortium name="The Broad Institute Genome Sequencing Platform"/>
            <person name="Earl A."/>
            <person name="Ward D."/>
            <person name="Feldgarden M."/>
            <person name="Gevers D."/>
            <person name="Morotomi M."/>
            <person name="Walker B."/>
            <person name="Young S.K."/>
            <person name="Zeng Q."/>
            <person name="Gargeya S."/>
            <person name="Fitzgerald M."/>
            <person name="Haas B."/>
            <person name="Abouelleil A."/>
            <person name="Alvarado L."/>
            <person name="Arachchi H.M."/>
            <person name="Berlin A.M."/>
            <person name="Chapman S.B."/>
            <person name="Goldberg J."/>
            <person name="Griggs A."/>
            <person name="Gujja S."/>
            <person name="Hansen M."/>
            <person name="Howarth C."/>
            <person name="Imamovic A."/>
            <person name="Larimer J."/>
            <person name="McCowen C."/>
            <person name="Montmayeur A."/>
            <person name="Murphy C."/>
            <person name="Neiman D."/>
            <person name="Pearson M."/>
            <person name="Priest M."/>
            <person name="Roberts A."/>
            <person name="Saif S."/>
            <person name="Shea T."/>
            <person name="Sisk P."/>
            <person name="Sykes S."/>
            <person name="Wortman J."/>
            <person name="Nusbaum C."/>
            <person name="Birren B."/>
        </authorList>
    </citation>
    <scope>NUCLEOTIDE SEQUENCE [LARGE SCALE GENOMIC DNA]</scope>
    <source>
        <strain evidence="4 5">YIT 11860</strain>
    </source>
</reference>
<feature type="domain" description="Glycosyl transferase family 1" evidence="2">
    <location>
        <begin position="208"/>
        <end position="331"/>
    </location>
</feature>
<dbReference type="InterPro" id="IPR028098">
    <property type="entry name" value="Glyco_trans_4-like_N"/>
</dbReference>